<dbReference type="Pfam" id="PF07730">
    <property type="entry name" value="HisKA_3"/>
    <property type="match status" value="1"/>
</dbReference>
<dbReference type="CDD" id="cd16917">
    <property type="entry name" value="HATPase_UhpB-NarQ-NarX-like"/>
    <property type="match status" value="1"/>
</dbReference>
<dbReference type="RefSeq" id="WP_154917506.1">
    <property type="nucleotide sequence ID" value="NZ_VUOE01000001.1"/>
</dbReference>
<dbReference type="SUPFAM" id="SSF48452">
    <property type="entry name" value="TPR-like"/>
    <property type="match status" value="1"/>
</dbReference>
<sequence>MSIADSIIKSVQEKESYEERIGLLQKEIQTIYLTQYEETLALARYGYTLTNSRNDSINKGDFLRSIGGAYQKLGFIDSVSIYFFKALKLLEPTKDSEKLGLLYDDMARLYRKLEQPKRALEFYDRALELYEKENDLEGIARINNESGAVYSDNGDYKIANERFEKSLRIQIQRNDSVGIGYSLEFLGYNQLQIRNYQRAESYLMQALKVRKNVGDEFAIMLNYTALGEYYKEINKALTSNEYFEKSNSLARKINFLDIQAYNHRQLMENYEVLGDYKAAYENLNAYNILNDSLYNTQKIRDVEEITAKYETAEKENEILQQRAKIAESELRLKKRSQWIFGLLGLALIVGLLGFLFYRQQVFINERQKRDGELKLAMEKIESHTKLQEQRLSISRDLHDNIGAQLSFVISTIDTLTFHVQGTNDKVLTGLANLGTFTKETMQELRDTVWAMNKSDITIQDLQARMANFVEKAKHAYPGRHIAIQVAATVPSTLGFTALEGLNIFRILQEALNNALKHAGAQAMLVRIEKEENAVLFEISDDGKGFLENEVEPGNGLYNMRKRAKELGGEFHLESRPGQGTRIVFQLEEKKDSK</sequence>
<keyword evidence="6" id="KW-0472">Membrane</keyword>
<evidence type="ECO:0000256" key="5">
    <source>
        <dbReference type="SAM" id="Coils"/>
    </source>
</evidence>
<dbReference type="Pfam" id="PF02518">
    <property type="entry name" value="HATPase_c"/>
    <property type="match status" value="1"/>
</dbReference>
<dbReference type="AlphaFoldDB" id="A0A5B2TXE6"/>
<evidence type="ECO:0000259" key="7">
    <source>
        <dbReference type="PROSITE" id="PS50109"/>
    </source>
</evidence>
<feature type="repeat" description="TPR" evidence="4">
    <location>
        <begin position="100"/>
        <end position="133"/>
    </location>
</feature>
<dbReference type="GO" id="GO:0016020">
    <property type="term" value="C:membrane"/>
    <property type="evidence" value="ECO:0007669"/>
    <property type="project" value="InterPro"/>
</dbReference>
<keyword evidence="6" id="KW-1133">Transmembrane helix</keyword>
<dbReference type="InterPro" id="IPR019734">
    <property type="entry name" value="TPR_rpt"/>
</dbReference>
<dbReference type="GO" id="GO:0000155">
    <property type="term" value="F:phosphorelay sensor kinase activity"/>
    <property type="evidence" value="ECO:0007669"/>
    <property type="project" value="InterPro"/>
</dbReference>
<keyword evidence="6" id="KW-0812">Transmembrane</keyword>
<protein>
    <submittedName>
        <fullName evidence="8">Tetratricopeptide repeat protein</fullName>
    </submittedName>
</protein>
<dbReference type="PANTHER" id="PTHR24421">
    <property type="entry name" value="NITRATE/NITRITE SENSOR PROTEIN NARX-RELATED"/>
    <property type="match status" value="1"/>
</dbReference>
<dbReference type="Gene3D" id="1.25.40.10">
    <property type="entry name" value="Tetratricopeptide repeat domain"/>
    <property type="match status" value="2"/>
</dbReference>
<dbReference type="PROSITE" id="PS50109">
    <property type="entry name" value="HIS_KIN"/>
    <property type="match status" value="1"/>
</dbReference>
<reference evidence="8 9" key="1">
    <citation type="submission" date="2019-09" db="EMBL/GenBank/DDBJ databases">
        <authorList>
            <person name="Khan S.A."/>
            <person name="Jeon C.O."/>
            <person name="Chun B.H."/>
            <person name="Jeong S.E."/>
        </authorList>
    </citation>
    <scope>NUCLEOTIDE SEQUENCE [LARGE SCALE GENOMIC DNA]</scope>
    <source>
        <strain evidence="8 9">KCTC 42508</strain>
    </source>
</reference>
<keyword evidence="2" id="KW-0418">Kinase</keyword>
<dbReference type="InterPro" id="IPR011990">
    <property type="entry name" value="TPR-like_helical_dom_sf"/>
</dbReference>
<dbReference type="Pfam" id="PF13424">
    <property type="entry name" value="TPR_12"/>
    <property type="match status" value="1"/>
</dbReference>
<evidence type="ECO:0000313" key="9">
    <source>
        <dbReference type="Proteomes" id="UP000323188"/>
    </source>
</evidence>
<dbReference type="InterPro" id="IPR003594">
    <property type="entry name" value="HATPase_dom"/>
</dbReference>
<feature type="domain" description="Histidine kinase" evidence="7">
    <location>
        <begin position="503"/>
        <end position="590"/>
    </location>
</feature>
<keyword evidence="5" id="KW-0175">Coiled coil</keyword>
<feature type="transmembrane region" description="Helical" evidence="6">
    <location>
        <begin position="338"/>
        <end position="357"/>
    </location>
</feature>
<dbReference type="SMART" id="SM00028">
    <property type="entry name" value="TPR"/>
    <property type="match status" value="3"/>
</dbReference>
<evidence type="ECO:0000256" key="4">
    <source>
        <dbReference type="PROSITE-ProRule" id="PRU00339"/>
    </source>
</evidence>
<proteinExistence type="predicted"/>
<dbReference type="Gene3D" id="3.30.565.10">
    <property type="entry name" value="Histidine kinase-like ATPase, C-terminal domain"/>
    <property type="match status" value="1"/>
</dbReference>
<evidence type="ECO:0000256" key="2">
    <source>
        <dbReference type="ARBA" id="ARBA00022777"/>
    </source>
</evidence>
<evidence type="ECO:0000256" key="3">
    <source>
        <dbReference type="ARBA" id="ARBA00023012"/>
    </source>
</evidence>
<evidence type="ECO:0000313" key="8">
    <source>
        <dbReference type="EMBL" id="KAA2219004.1"/>
    </source>
</evidence>
<comment type="caution">
    <text evidence="8">The sequence shown here is derived from an EMBL/GenBank/DDBJ whole genome shotgun (WGS) entry which is preliminary data.</text>
</comment>
<dbReference type="InterPro" id="IPR050482">
    <property type="entry name" value="Sensor_HK_TwoCompSys"/>
</dbReference>
<dbReference type="Proteomes" id="UP000323188">
    <property type="component" value="Unassembled WGS sequence"/>
</dbReference>
<dbReference type="EMBL" id="VUOE01000001">
    <property type="protein sequence ID" value="KAA2219004.1"/>
    <property type="molecule type" value="Genomic_DNA"/>
</dbReference>
<evidence type="ECO:0000256" key="6">
    <source>
        <dbReference type="SAM" id="Phobius"/>
    </source>
</evidence>
<dbReference type="InterPro" id="IPR011712">
    <property type="entry name" value="Sig_transdc_His_kin_sub3_dim/P"/>
</dbReference>
<keyword evidence="3" id="KW-0902">Two-component regulatory system</keyword>
<dbReference type="SMART" id="SM00387">
    <property type="entry name" value="HATPase_c"/>
    <property type="match status" value="1"/>
</dbReference>
<feature type="repeat" description="TPR" evidence="4">
    <location>
        <begin position="140"/>
        <end position="173"/>
    </location>
</feature>
<evidence type="ECO:0000256" key="1">
    <source>
        <dbReference type="ARBA" id="ARBA00022679"/>
    </source>
</evidence>
<dbReference type="Pfam" id="PF13374">
    <property type="entry name" value="TPR_10"/>
    <property type="match status" value="1"/>
</dbReference>
<dbReference type="Gene3D" id="1.20.5.1930">
    <property type="match status" value="1"/>
</dbReference>
<dbReference type="SUPFAM" id="SSF55874">
    <property type="entry name" value="ATPase domain of HSP90 chaperone/DNA topoisomerase II/histidine kinase"/>
    <property type="match status" value="1"/>
</dbReference>
<keyword evidence="1" id="KW-0808">Transferase</keyword>
<keyword evidence="4" id="KW-0802">TPR repeat</keyword>
<name>A0A5B2TXE6_9FLAO</name>
<dbReference type="GO" id="GO:0046983">
    <property type="term" value="F:protein dimerization activity"/>
    <property type="evidence" value="ECO:0007669"/>
    <property type="project" value="InterPro"/>
</dbReference>
<dbReference type="PROSITE" id="PS50005">
    <property type="entry name" value="TPR"/>
    <property type="match status" value="2"/>
</dbReference>
<dbReference type="InterPro" id="IPR005467">
    <property type="entry name" value="His_kinase_dom"/>
</dbReference>
<feature type="coiled-coil region" evidence="5">
    <location>
        <begin position="295"/>
        <end position="336"/>
    </location>
</feature>
<accession>A0A5B2TXE6</accession>
<dbReference type="InterPro" id="IPR036890">
    <property type="entry name" value="HATPase_C_sf"/>
</dbReference>
<organism evidence="8 9">
    <name type="scientific">Maribacter flavus</name>
    <dbReference type="NCBI Taxonomy" id="1658664"/>
    <lineage>
        <taxon>Bacteria</taxon>
        <taxon>Pseudomonadati</taxon>
        <taxon>Bacteroidota</taxon>
        <taxon>Flavobacteriia</taxon>
        <taxon>Flavobacteriales</taxon>
        <taxon>Flavobacteriaceae</taxon>
        <taxon>Maribacter</taxon>
    </lineage>
</organism>
<gene>
    <name evidence="8" type="ORF">F0361_05155</name>
</gene>